<feature type="binding site" evidence="19">
    <location>
        <position position="198"/>
    </location>
    <ligand>
        <name>Ca(2+)</name>
        <dbReference type="ChEBI" id="CHEBI:29108"/>
        <label>2</label>
    </ligand>
</feature>
<keyword evidence="7 24" id="KW-0575">Peroxidase</keyword>
<feature type="binding site" evidence="19">
    <location>
        <position position="248"/>
    </location>
    <ligand>
        <name>Ca(2+)</name>
        <dbReference type="ChEBI" id="CHEBI:29108"/>
        <label>2</label>
    </ligand>
</feature>
<evidence type="ECO:0000256" key="10">
    <source>
        <dbReference type="ARBA" id="ARBA00022729"/>
    </source>
</evidence>
<sequence length="331" mass="36736">MAALKITIYCFFFLQVLLCLLSSFAPTNAQGLKVGFYNKACPKAELVVKKFIFDMVKKDPSLGPPLLRLFFHDCFVRGCEGSVLLELKNKKAEKNAPPNLSLEGFDFIDNIKAALEKECPGIVSCSDVLALVARDVVVALNGPSWEVETGRRDGRVSNINEATSNMPSPFSNITTLITQFQSKGLNKKDLVVLSGAHTVGDAHCPIIRNRLYNFTGKGDSDPSLDKEYAARLRRKCKPTDTTTDLKMDPGSFTTFDKSYFKLVSKQRGLFQSDAALLNNQETKSYVLMQTKSYGSTFFKDFGVSMVKLGRLGVLTGRVGEVRKNCRMVNKY</sequence>
<dbReference type="GO" id="GO:0020037">
    <property type="term" value="F:heme binding"/>
    <property type="evidence" value="ECO:0007669"/>
    <property type="project" value="InterPro"/>
</dbReference>
<dbReference type="PANTHER" id="PTHR31235">
    <property type="entry name" value="PEROXIDASE 25-RELATED"/>
    <property type="match status" value="1"/>
</dbReference>
<evidence type="ECO:0000256" key="15">
    <source>
        <dbReference type="ARBA" id="ARBA00023180"/>
    </source>
</evidence>
<dbReference type="PROSITE" id="PS50873">
    <property type="entry name" value="PEROXIDASE_4"/>
    <property type="match status" value="1"/>
</dbReference>
<comment type="subcellular location">
    <subcellularLocation>
        <location evidence="3">Vacuole</location>
    </subcellularLocation>
</comment>
<feature type="binding site" evidence="19">
    <location>
        <position position="78"/>
    </location>
    <ligand>
        <name>Ca(2+)</name>
        <dbReference type="ChEBI" id="CHEBI:29108"/>
        <label>1</label>
    </ligand>
</feature>
<feature type="signal peptide" evidence="22">
    <location>
        <begin position="1"/>
        <end position="29"/>
    </location>
</feature>
<evidence type="ECO:0000256" key="5">
    <source>
        <dbReference type="ARBA" id="ARBA00012313"/>
    </source>
</evidence>
<feature type="binding site" evidence="18">
    <location>
        <position position="167"/>
    </location>
    <ligand>
        <name>substrate</name>
    </ligand>
</feature>
<dbReference type="GO" id="GO:0046872">
    <property type="term" value="F:metal ion binding"/>
    <property type="evidence" value="ECO:0007669"/>
    <property type="project" value="UniProtKB-KW"/>
</dbReference>
<feature type="domain" description="Plant heme peroxidase family profile" evidence="23">
    <location>
        <begin position="31"/>
        <end position="329"/>
    </location>
</feature>
<feature type="active site" description="Proton acceptor" evidence="17">
    <location>
        <position position="72"/>
    </location>
</feature>
<dbReference type="Proteomes" id="UP000694251">
    <property type="component" value="Chromosome 11"/>
</dbReference>
<dbReference type="Pfam" id="PF00141">
    <property type="entry name" value="peroxidase"/>
    <property type="match status" value="1"/>
</dbReference>
<feature type="disulfide bond" evidence="21">
    <location>
        <begin position="125"/>
        <end position="325"/>
    </location>
</feature>
<evidence type="ECO:0000313" key="24">
    <source>
        <dbReference type="EMBL" id="KAG7555330.1"/>
    </source>
</evidence>
<evidence type="ECO:0000256" key="16">
    <source>
        <dbReference type="ARBA" id="ARBA00023324"/>
    </source>
</evidence>
<keyword evidence="8" id="KW-0349">Heme</keyword>
<evidence type="ECO:0000256" key="1">
    <source>
        <dbReference type="ARBA" id="ARBA00000189"/>
    </source>
</evidence>
<keyword evidence="15" id="KW-0325">Glycoprotein</keyword>
<reference evidence="24 25" key="1">
    <citation type="submission" date="2020-12" db="EMBL/GenBank/DDBJ databases">
        <title>Concerted genomic and epigenomic changes stabilize Arabidopsis allopolyploids.</title>
        <authorList>
            <person name="Chen Z."/>
        </authorList>
    </citation>
    <scope>NUCLEOTIDE SEQUENCE [LARGE SCALE GENOMIC DNA]</scope>
    <source>
        <strain evidence="24">As9502</strain>
        <tissue evidence="24">Leaf</tissue>
    </source>
</reference>
<evidence type="ECO:0000256" key="8">
    <source>
        <dbReference type="ARBA" id="ARBA00022617"/>
    </source>
</evidence>
<dbReference type="PROSITE" id="PS00436">
    <property type="entry name" value="PEROXIDASE_2"/>
    <property type="match status" value="1"/>
</dbReference>
<comment type="caution">
    <text evidence="24">The sequence shown here is derived from an EMBL/GenBank/DDBJ whole genome shotgun (WGS) entry which is preliminary data.</text>
</comment>
<dbReference type="AlphaFoldDB" id="A0A8T1Z8A1"/>
<dbReference type="FunFam" id="1.10.420.10:FF:000008">
    <property type="entry name" value="Peroxidase"/>
    <property type="match status" value="1"/>
</dbReference>
<keyword evidence="6" id="KW-0964">Secreted</keyword>
<evidence type="ECO:0000256" key="4">
    <source>
        <dbReference type="ARBA" id="ARBA00006873"/>
    </source>
</evidence>
<feature type="disulfide bond" evidence="21">
    <location>
        <begin position="204"/>
        <end position="236"/>
    </location>
</feature>
<dbReference type="PROSITE" id="PS00435">
    <property type="entry name" value="PEROXIDASE_1"/>
    <property type="match status" value="1"/>
</dbReference>
<evidence type="ECO:0000256" key="19">
    <source>
        <dbReference type="PIRSR" id="PIRSR600823-3"/>
    </source>
</evidence>
<feature type="chain" id="PRO_5035925788" description="peroxidase" evidence="22">
    <location>
        <begin position="30"/>
        <end position="331"/>
    </location>
</feature>
<dbReference type="InterPro" id="IPR002016">
    <property type="entry name" value="Haem_peroxidase"/>
</dbReference>
<evidence type="ECO:0000256" key="12">
    <source>
        <dbReference type="ARBA" id="ARBA00023002"/>
    </source>
</evidence>
<evidence type="ECO:0000256" key="9">
    <source>
        <dbReference type="ARBA" id="ARBA00022723"/>
    </source>
</evidence>
<feature type="disulfide bond" evidence="21">
    <location>
        <begin position="41"/>
        <end position="119"/>
    </location>
</feature>
<keyword evidence="25" id="KW-1185">Reference proteome</keyword>
<dbReference type="CDD" id="cd00693">
    <property type="entry name" value="secretory_peroxidase"/>
    <property type="match status" value="1"/>
</dbReference>
<dbReference type="InterPro" id="IPR019793">
    <property type="entry name" value="Peroxidases_heam-ligand_BS"/>
</dbReference>
<feature type="binding site" evidence="19">
    <location>
        <position position="93"/>
    </location>
    <ligand>
        <name>Ca(2+)</name>
        <dbReference type="ChEBI" id="CHEBI:29108"/>
        <label>1</label>
    </ligand>
</feature>
<feature type="binding site" evidence="19">
    <location>
        <position position="76"/>
    </location>
    <ligand>
        <name>Ca(2+)</name>
        <dbReference type="ChEBI" id="CHEBI:29108"/>
        <label>1</label>
    </ligand>
</feature>
<evidence type="ECO:0000256" key="6">
    <source>
        <dbReference type="ARBA" id="ARBA00022525"/>
    </source>
</evidence>
<feature type="disulfide bond" evidence="21">
    <location>
        <begin position="74"/>
        <end position="79"/>
    </location>
</feature>
<comment type="similarity">
    <text evidence="4">Belongs to the peroxidase family. Ascorbate peroxidase subfamily.</text>
</comment>
<evidence type="ECO:0000256" key="21">
    <source>
        <dbReference type="PIRSR" id="PIRSR600823-5"/>
    </source>
</evidence>
<feature type="binding site" evidence="19">
    <location>
        <position position="73"/>
    </location>
    <ligand>
        <name>Ca(2+)</name>
        <dbReference type="ChEBI" id="CHEBI:29108"/>
        <label>1</label>
    </ligand>
</feature>
<keyword evidence="14 21" id="KW-1015">Disulfide bond</keyword>
<dbReference type="InterPro" id="IPR033905">
    <property type="entry name" value="Secretory_peroxidase"/>
</dbReference>
<name>A0A8T1Z8A1_ARASU</name>
<dbReference type="EC" id="1.11.1.7" evidence="5"/>
<evidence type="ECO:0000256" key="18">
    <source>
        <dbReference type="PIRSR" id="PIRSR600823-2"/>
    </source>
</evidence>
<evidence type="ECO:0000259" key="23">
    <source>
        <dbReference type="PROSITE" id="PS50873"/>
    </source>
</evidence>
<dbReference type="InterPro" id="IPR019794">
    <property type="entry name" value="Peroxidases_AS"/>
</dbReference>
<keyword evidence="10 22" id="KW-0732">Signal</keyword>
<evidence type="ECO:0000256" key="7">
    <source>
        <dbReference type="ARBA" id="ARBA00022559"/>
    </source>
</evidence>
<evidence type="ECO:0000256" key="11">
    <source>
        <dbReference type="ARBA" id="ARBA00022837"/>
    </source>
</evidence>
<evidence type="ECO:0000256" key="22">
    <source>
        <dbReference type="SAM" id="SignalP"/>
    </source>
</evidence>
<evidence type="ECO:0000256" key="2">
    <source>
        <dbReference type="ARBA" id="ARBA00002322"/>
    </source>
</evidence>
<keyword evidence="12" id="KW-0560">Oxidoreductase</keyword>
<evidence type="ECO:0000256" key="20">
    <source>
        <dbReference type="PIRSR" id="PIRSR600823-4"/>
    </source>
</evidence>
<evidence type="ECO:0000256" key="14">
    <source>
        <dbReference type="ARBA" id="ARBA00023157"/>
    </source>
</evidence>
<evidence type="ECO:0000256" key="17">
    <source>
        <dbReference type="PIRSR" id="PIRSR600823-1"/>
    </source>
</evidence>
<dbReference type="EMBL" id="JAEFBJ010000011">
    <property type="protein sequence ID" value="KAG7555330.1"/>
    <property type="molecule type" value="Genomic_DNA"/>
</dbReference>
<dbReference type="GO" id="GO:0005773">
    <property type="term" value="C:vacuole"/>
    <property type="evidence" value="ECO:0007669"/>
    <property type="project" value="UniProtKB-SubCell"/>
</dbReference>
<dbReference type="GO" id="GO:0140825">
    <property type="term" value="F:lactoperoxidase activity"/>
    <property type="evidence" value="ECO:0007669"/>
    <property type="project" value="UniProtKB-EC"/>
</dbReference>
<comment type="cofactor">
    <cofactor evidence="19">
        <name>heme b</name>
        <dbReference type="ChEBI" id="CHEBI:60344"/>
    </cofactor>
    <text evidence="19">Binds 1 heme b (iron(II)-protoporphyrin IX) group per subunit.</text>
</comment>
<keyword evidence="11 19" id="KW-0106">Calcium</keyword>
<comment type="catalytic activity">
    <reaction evidence="1">
        <text>2 a phenolic donor + H2O2 = 2 a phenolic radical donor + 2 H2O</text>
        <dbReference type="Rhea" id="RHEA:56136"/>
        <dbReference type="ChEBI" id="CHEBI:15377"/>
        <dbReference type="ChEBI" id="CHEBI:16240"/>
        <dbReference type="ChEBI" id="CHEBI:139520"/>
        <dbReference type="ChEBI" id="CHEBI:139521"/>
        <dbReference type="EC" id="1.11.1.7"/>
    </reaction>
</comment>
<feature type="site" description="Transition state stabilizer" evidence="20">
    <location>
        <position position="68"/>
    </location>
</feature>
<protein>
    <recommendedName>
        <fullName evidence="5">peroxidase</fullName>
        <ecNumber evidence="5">1.11.1.7</ecNumber>
    </recommendedName>
</protein>
<feature type="binding site" evidence="19">
    <location>
        <position position="82"/>
    </location>
    <ligand>
        <name>Ca(2+)</name>
        <dbReference type="ChEBI" id="CHEBI:29108"/>
        <label>1</label>
    </ligand>
</feature>
<evidence type="ECO:0000256" key="13">
    <source>
        <dbReference type="ARBA" id="ARBA00023004"/>
    </source>
</evidence>
<accession>A0A8T1Z8A1</accession>
<feature type="binding site" evidence="19">
    <location>
        <position position="256"/>
    </location>
    <ligand>
        <name>Ca(2+)</name>
        <dbReference type="ChEBI" id="CHEBI:29108"/>
        <label>2</label>
    </ligand>
</feature>
<keyword evidence="13 19" id="KW-0408">Iron</keyword>
<comment type="function">
    <text evidence="2">Removal of H(2)O(2), oxidation of toxic reductants, biosynthesis and degradation of lignin, suberization, auxin catabolism, response to environmental stresses such as wounding, pathogen attack and oxidative stress. These functions might be dependent on each isozyme/isoform in each plant tissue.</text>
</comment>
<evidence type="ECO:0000313" key="25">
    <source>
        <dbReference type="Proteomes" id="UP000694251"/>
    </source>
</evidence>
<keyword evidence="9 19" id="KW-0479">Metal-binding</keyword>
<organism evidence="24 25">
    <name type="scientific">Arabidopsis suecica</name>
    <name type="common">Swedish thale-cress</name>
    <name type="synonym">Cardaminopsis suecica</name>
    <dbReference type="NCBI Taxonomy" id="45249"/>
    <lineage>
        <taxon>Eukaryota</taxon>
        <taxon>Viridiplantae</taxon>
        <taxon>Streptophyta</taxon>
        <taxon>Embryophyta</taxon>
        <taxon>Tracheophyta</taxon>
        <taxon>Spermatophyta</taxon>
        <taxon>Magnoliopsida</taxon>
        <taxon>eudicotyledons</taxon>
        <taxon>Gunneridae</taxon>
        <taxon>Pentapetalae</taxon>
        <taxon>rosids</taxon>
        <taxon>malvids</taxon>
        <taxon>Brassicales</taxon>
        <taxon>Brassicaceae</taxon>
        <taxon>Camelineae</taxon>
        <taxon>Arabidopsis</taxon>
    </lineage>
</organism>
<dbReference type="OrthoDB" id="2113341at2759"/>
<feature type="binding site" description="axial binding residue" evidence="19">
    <location>
        <position position="197"/>
    </location>
    <ligand>
        <name>heme b</name>
        <dbReference type="ChEBI" id="CHEBI:60344"/>
    </ligand>
    <ligandPart>
        <name>Fe</name>
        <dbReference type="ChEBI" id="CHEBI:18248"/>
    </ligandPart>
</feature>
<dbReference type="InterPro" id="IPR000823">
    <property type="entry name" value="Peroxidase_pln"/>
</dbReference>
<comment type="cofactor">
    <cofactor evidence="19">
        <name>Ca(2+)</name>
        <dbReference type="ChEBI" id="CHEBI:29108"/>
    </cofactor>
    <text evidence="19">Binds 2 calcium ions per subunit.</text>
</comment>
<dbReference type="FunFam" id="1.10.520.10:FF:000001">
    <property type="entry name" value="Peroxidase"/>
    <property type="match status" value="1"/>
</dbReference>
<dbReference type="GO" id="GO:0006979">
    <property type="term" value="P:response to oxidative stress"/>
    <property type="evidence" value="ECO:0007669"/>
    <property type="project" value="InterPro"/>
</dbReference>
<keyword evidence="16" id="KW-0376">Hydrogen peroxide</keyword>
<proteinExistence type="inferred from homology"/>
<gene>
    <name evidence="24" type="ORF">ISN44_As11g014780</name>
</gene>
<dbReference type="GO" id="GO:0042744">
    <property type="term" value="P:hydrogen peroxide catabolic process"/>
    <property type="evidence" value="ECO:0007669"/>
    <property type="project" value="UniProtKB-KW"/>
</dbReference>
<evidence type="ECO:0000256" key="3">
    <source>
        <dbReference type="ARBA" id="ARBA00004116"/>
    </source>
</evidence>